<dbReference type="SMART" id="SM00507">
    <property type="entry name" value="HNHc"/>
    <property type="match status" value="1"/>
</dbReference>
<dbReference type="EMBL" id="QNBE01000039">
    <property type="protein sequence ID" value="RKX70452.1"/>
    <property type="molecule type" value="Genomic_DNA"/>
</dbReference>
<dbReference type="PANTHER" id="PTHR33877:SF2">
    <property type="entry name" value="OS07G0170200 PROTEIN"/>
    <property type="match status" value="1"/>
</dbReference>
<keyword evidence="2" id="KW-0540">Nuclease</keyword>
<organism evidence="2 3">
    <name type="scientific">candidate division WOR-3 bacterium</name>
    <dbReference type="NCBI Taxonomy" id="2052148"/>
    <lineage>
        <taxon>Bacteria</taxon>
        <taxon>Bacteria division WOR-3</taxon>
    </lineage>
</organism>
<dbReference type="InterPro" id="IPR003615">
    <property type="entry name" value="HNH_nuc"/>
</dbReference>
<sequence>MLNRKVLVLNQNYEPLTICKAKRAIIMMLLGKAELIVGLSQSIRSVRRSFPLPSVLRLNRYVKFRKREITLTRRKIIERDRHQCQYCGRTTGPMTADHVVPKSMGGKDTWENMVCACLECNNRKGDRLPEQAGMKLIRKPRRPHHLTFILNSLGRIDAQWRPFLYYYS</sequence>
<dbReference type="AlphaFoldDB" id="A0A660SIS9"/>
<keyword evidence="2" id="KW-0378">Hydrolase</keyword>
<dbReference type="CDD" id="cd00085">
    <property type="entry name" value="HNHc"/>
    <property type="match status" value="1"/>
</dbReference>
<evidence type="ECO:0000313" key="3">
    <source>
        <dbReference type="Proteomes" id="UP000268469"/>
    </source>
</evidence>
<dbReference type="Proteomes" id="UP000268469">
    <property type="component" value="Unassembled WGS sequence"/>
</dbReference>
<dbReference type="GO" id="GO:0004519">
    <property type="term" value="F:endonuclease activity"/>
    <property type="evidence" value="ECO:0007669"/>
    <property type="project" value="UniProtKB-KW"/>
</dbReference>
<dbReference type="PANTHER" id="PTHR33877">
    <property type="entry name" value="SLL1193 PROTEIN"/>
    <property type="match status" value="1"/>
</dbReference>
<dbReference type="InterPro" id="IPR029471">
    <property type="entry name" value="HNH_5"/>
</dbReference>
<evidence type="ECO:0000259" key="1">
    <source>
        <dbReference type="SMART" id="SM00507"/>
    </source>
</evidence>
<comment type="caution">
    <text evidence="2">The sequence shown here is derived from an EMBL/GenBank/DDBJ whole genome shotgun (WGS) entry which is preliminary data.</text>
</comment>
<evidence type="ECO:0000313" key="2">
    <source>
        <dbReference type="EMBL" id="RKX70452.1"/>
    </source>
</evidence>
<dbReference type="Pfam" id="PF14279">
    <property type="entry name" value="HNH_5"/>
    <property type="match status" value="1"/>
</dbReference>
<feature type="domain" description="HNH nuclease" evidence="1">
    <location>
        <begin position="71"/>
        <end position="122"/>
    </location>
</feature>
<gene>
    <name evidence="2" type="ORF">DRP53_04995</name>
</gene>
<keyword evidence="2" id="KW-0255">Endonuclease</keyword>
<protein>
    <submittedName>
        <fullName evidence="2">HNH endonuclease</fullName>
    </submittedName>
</protein>
<name>A0A660SIS9_UNCW3</name>
<dbReference type="Gene3D" id="1.10.30.50">
    <property type="match status" value="1"/>
</dbReference>
<dbReference type="InterPro" id="IPR052892">
    <property type="entry name" value="NA-targeting_endonuclease"/>
</dbReference>
<accession>A0A660SIS9</accession>
<reference evidence="2 3" key="1">
    <citation type="submission" date="2018-06" db="EMBL/GenBank/DDBJ databases">
        <title>Extensive metabolic versatility and redundancy in microbially diverse, dynamic hydrothermal sediments.</title>
        <authorList>
            <person name="Dombrowski N."/>
            <person name="Teske A."/>
            <person name="Baker B.J."/>
        </authorList>
    </citation>
    <scope>NUCLEOTIDE SEQUENCE [LARGE SCALE GENOMIC DNA]</scope>
    <source>
        <strain evidence="2">B36_G15</strain>
    </source>
</reference>
<proteinExistence type="predicted"/>